<dbReference type="Proteomes" id="UP000821837">
    <property type="component" value="Unassembled WGS sequence"/>
</dbReference>
<dbReference type="EMBL" id="JABSTV010001253">
    <property type="protein sequence ID" value="KAH7943641.1"/>
    <property type="molecule type" value="Genomic_DNA"/>
</dbReference>
<evidence type="ECO:0000313" key="2">
    <source>
        <dbReference type="EMBL" id="KAH7943641.1"/>
    </source>
</evidence>
<dbReference type="AlphaFoldDB" id="A0A9D4PL24"/>
<name>A0A9D4PL24_RHISA</name>
<comment type="caution">
    <text evidence="2">The sequence shown here is derived from an EMBL/GenBank/DDBJ whole genome shotgun (WGS) entry which is preliminary data.</text>
</comment>
<reference evidence="2" key="1">
    <citation type="journal article" date="2020" name="Cell">
        <title>Large-Scale Comparative Analyses of Tick Genomes Elucidate Their Genetic Diversity and Vector Capacities.</title>
        <authorList>
            <consortium name="Tick Genome and Microbiome Consortium (TIGMIC)"/>
            <person name="Jia N."/>
            <person name="Wang J."/>
            <person name="Shi W."/>
            <person name="Du L."/>
            <person name="Sun Y."/>
            <person name="Zhan W."/>
            <person name="Jiang J.F."/>
            <person name="Wang Q."/>
            <person name="Zhang B."/>
            <person name="Ji P."/>
            <person name="Bell-Sakyi L."/>
            <person name="Cui X.M."/>
            <person name="Yuan T.T."/>
            <person name="Jiang B.G."/>
            <person name="Yang W.F."/>
            <person name="Lam T.T."/>
            <person name="Chang Q.C."/>
            <person name="Ding S.J."/>
            <person name="Wang X.J."/>
            <person name="Zhu J.G."/>
            <person name="Ruan X.D."/>
            <person name="Zhao L."/>
            <person name="Wei J.T."/>
            <person name="Ye R.Z."/>
            <person name="Que T.C."/>
            <person name="Du C.H."/>
            <person name="Zhou Y.H."/>
            <person name="Cheng J.X."/>
            <person name="Dai P.F."/>
            <person name="Guo W.B."/>
            <person name="Han X.H."/>
            <person name="Huang E.J."/>
            <person name="Li L.F."/>
            <person name="Wei W."/>
            <person name="Gao Y.C."/>
            <person name="Liu J.Z."/>
            <person name="Shao H.Z."/>
            <person name="Wang X."/>
            <person name="Wang C.C."/>
            <person name="Yang T.C."/>
            <person name="Huo Q.B."/>
            <person name="Li W."/>
            <person name="Chen H.Y."/>
            <person name="Chen S.E."/>
            <person name="Zhou L.G."/>
            <person name="Ni X.B."/>
            <person name="Tian J.H."/>
            <person name="Sheng Y."/>
            <person name="Liu T."/>
            <person name="Pan Y.S."/>
            <person name="Xia L.Y."/>
            <person name="Li J."/>
            <person name="Zhao F."/>
            <person name="Cao W.C."/>
        </authorList>
    </citation>
    <scope>NUCLEOTIDE SEQUENCE</scope>
    <source>
        <strain evidence="2">Rsan-2018</strain>
    </source>
</reference>
<protein>
    <submittedName>
        <fullName evidence="2">Uncharacterized protein</fullName>
    </submittedName>
</protein>
<proteinExistence type="predicted"/>
<organism evidence="2 3">
    <name type="scientific">Rhipicephalus sanguineus</name>
    <name type="common">Brown dog tick</name>
    <name type="synonym">Ixodes sanguineus</name>
    <dbReference type="NCBI Taxonomy" id="34632"/>
    <lineage>
        <taxon>Eukaryota</taxon>
        <taxon>Metazoa</taxon>
        <taxon>Ecdysozoa</taxon>
        <taxon>Arthropoda</taxon>
        <taxon>Chelicerata</taxon>
        <taxon>Arachnida</taxon>
        <taxon>Acari</taxon>
        <taxon>Parasitiformes</taxon>
        <taxon>Ixodida</taxon>
        <taxon>Ixodoidea</taxon>
        <taxon>Ixodidae</taxon>
        <taxon>Rhipicephalinae</taxon>
        <taxon>Rhipicephalus</taxon>
        <taxon>Rhipicephalus</taxon>
    </lineage>
</organism>
<evidence type="ECO:0000313" key="3">
    <source>
        <dbReference type="Proteomes" id="UP000821837"/>
    </source>
</evidence>
<gene>
    <name evidence="2" type="ORF">HPB52_009665</name>
</gene>
<accession>A0A9D4PL24</accession>
<feature type="region of interest" description="Disordered" evidence="1">
    <location>
        <begin position="237"/>
        <end position="265"/>
    </location>
</feature>
<dbReference type="VEuPathDB" id="VectorBase:RSAN_028879"/>
<keyword evidence="3" id="KW-1185">Reference proteome</keyword>
<evidence type="ECO:0000256" key="1">
    <source>
        <dbReference type="SAM" id="MobiDB-lite"/>
    </source>
</evidence>
<sequence length="265" mass="28745">MRAVAGPAAYHGAATAVQTYALFLVQMTPYRDDQLERQHHIAIRLSKGLPHQSPVAGSPSLIMLWQALHHVNHLRRASGCAAFMRRLRSRPTSRMGQICALYEKLLPQSPCPILSLQSPSSPWTCSCSLKNSARGAHTGLRARSVRHREKIHDTLSGHLLVFTDGSVSNSSCLAVAVCVNKRLGRPSGAAFPSTQASLQQNWLDSLGSQPPSCHNTTAAHENLLQLLTSPTTAAAGRWRGDSCGTAARQAHRQRRAEASPVSERT</sequence>
<reference evidence="2" key="2">
    <citation type="submission" date="2021-09" db="EMBL/GenBank/DDBJ databases">
        <authorList>
            <person name="Jia N."/>
            <person name="Wang J."/>
            <person name="Shi W."/>
            <person name="Du L."/>
            <person name="Sun Y."/>
            <person name="Zhan W."/>
            <person name="Jiang J."/>
            <person name="Wang Q."/>
            <person name="Zhang B."/>
            <person name="Ji P."/>
            <person name="Sakyi L.B."/>
            <person name="Cui X."/>
            <person name="Yuan T."/>
            <person name="Jiang B."/>
            <person name="Yang W."/>
            <person name="Lam T.T.-Y."/>
            <person name="Chang Q."/>
            <person name="Ding S."/>
            <person name="Wang X."/>
            <person name="Zhu J."/>
            <person name="Ruan X."/>
            <person name="Zhao L."/>
            <person name="Wei J."/>
            <person name="Que T."/>
            <person name="Du C."/>
            <person name="Cheng J."/>
            <person name="Dai P."/>
            <person name="Han X."/>
            <person name="Huang E."/>
            <person name="Gao Y."/>
            <person name="Liu J."/>
            <person name="Shao H."/>
            <person name="Ye R."/>
            <person name="Li L."/>
            <person name="Wei W."/>
            <person name="Wang X."/>
            <person name="Wang C."/>
            <person name="Huo Q."/>
            <person name="Li W."/>
            <person name="Guo W."/>
            <person name="Chen H."/>
            <person name="Chen S."/>
            <person name="Zhou L."/>
            <person name="Zhou L."/>
            <person name="Ni X."/>
            <person name="Tian J."/>
            <person name="Zhou Y."/>
            <person name="Sheng Y."/>
            <person name="Liu T."/>
            <person name="Pan Y."/>
            <person name="Xia L."/>
            <person name="Li J."/>
            <person name="Zhao F."/>
            <person name="Cao W."/>
        </authorList>
    </citation>
    <scope>NUCLEOTIDE SEQUENCE</scope>
    <source>
        <strain evidence="2">Rsan-2018</strain>
        <tissue evidence="2">Larvae</tissue>
    </source>
</reference>